<evidence type="ECO:0000313" key="1">
    <source>
        <dbReference type="EMBL" id="MDF1587440.1"/>
    </source>
</evidence>
<sequence length="66" mass="7716">MRASWSELSTVWMRRWAEEHDLPGFRLHPLKGDLAGCWSVSVSGKWRVVFRFDGIHACDVDLVDYH</sequence>
<dbReference type="RefSeq" id="WP_327789865.1">
    <property type="nucleotide sequence ID" value="NZ_JARGEQ010000127.1"/>
</dbReference>
<comment type="caution">
    <text evidence="1">The sequence shown here is derived from an EMBL/GenBank/DDBJ whole genome shotgun (WGS) entry which is preliminary data.</text>
</comment>
<protein>
    <submittedName>
        <fullName evidence="1">Type II toxin-antitoxin system RelE/ParE family toxin</fullName>
    </submittedName>
</protein>
<organism evidence="1 2">
    <name type="scientific">Marinimicrococcus flavescens</name>
    <dbReference type="NCBI Taxonomy" id="3031815"/>
    <lineage>
        <taxon>Bacteria</taxon>
        <taxon>Pseudomonadati</taxon>
        <taxon>Pseudomonadota</taxon>
        <taxon>Alphaproteobacteria</taxon>
        <taxon>Geminicoccales</taxon>
        <taxon>Geminicoccaceae</taxon>
        <taxon>Marinimicrococcus</taxon>
    </lineage>
</organism>
<dbReference type="EMBL" id="JARGEQ010000127">
    <property type="protein sequence ID" value="MDF1587440.1"/>
    <property type="molecule type" value="Genomic_DNA"/>
</dbReference>
<reference evidence="1 2" key="1">
    <citation type="submission" date="2023-03" db="EMBL/GenBank/DDBJ databases">
        <title>YIM 152171 draft genome.</title>
        <authorList>
            <person name="Yang Z."/>
        </authorList>
    </citation>
    <scope>NUCLEOTIDE SEQUENCE [LARGE SCALE GENOMIC DNA]</scope>
    <source>
        <strain evidence="1 2">YIM 152171</strain>
    </source>
</reference>
<dbReference type="InterPro" id="IPR035093">
    <property type="entry name" value="RelE/ParE_toxin_dom_sf"/>
</dbReference>
<dbReference type="Pfam" id="PF05015">
    <property type="entry name" value="HigB-like_toxin"/>
    <property type="match status" value="1"/>
</dbReference>
<keyword evidence="2" id="KW-1185">Reference proteome</keyword>
<dbReference type="SUPFAM" id="SSF143011">
    <property type="entry name" value="RelE-like"/>
    <property type="match status" value="1"/>
</dbReference>
<gene>
    <name evidence="1" type="ORF">PZ740_13715</name>
</gene>
<dbReference type="AlphaFoldDB" id="A0AAP4D6P5"/>
<evidence type="ECO:0000313" key="2">
    <source>
        <dbReference type="Proteomes" id="UP001301140"/>
    </source>
</evidence>
<dbReference type="Proteomes" id="UP001301140">
    <property type="component" value="Unassembled WGS sequence"/>
</dbReference>
<proteinExistence type="predicted"/>
<accession>A0AAP4D6P5</accession>
<dbReference type="InterPro" id="IPR007711">
    <property type="entry name" value="HigB-1"/>
</dbReference>
<name>A0AAP4D6P5_9PROT</name>
<dbReference type="Gene3D" id="3.30.2310.20">
    <property type="entry name" value="RelE-like"/>
    <property type="match status" value="1"/>
</dbReference>